<dbReference type="InterPro" id="IPR011989">
    <property type="entry name" value="ARM-like"/>
</dbReference>
<dbReference type="EMBL" id="JACCKB010000047">
    <property type="protein sequence ID" value="NYZ68678.1"/>
    <property type="molecule type" value="Genomic_DNA"/>
</dbReference>
<evidence type="ECO:0000256" key="1">
    <source>
        <dbReference type="ARBA" id="ARBA00022737"/>
    </source>
</evidence>
<dbReference type="AlphaFoldDB" id="A0A853IDQ1"/>
<dbReference type="RefSeq" id="WP_180570680.1">
    <property type="nucleotide sequence ID" value="NZ_JACCKB010000047.1"/>
</dbReference>
<reference evidence="2 3" key="1">
    <citation type="submission" date="2020-07" db="EMBL/GenBank/DDBJ databases">
        <title>Endozoicomonas sp. nov., isolated from sediment.</title>
        <authorList>
            <person name="Gu T."/>
        </authorList>
    </citation>
    <scope>NUCLEOTIDE SEQUENCE [LARGE SCALE GENOMIC DNA]</scope>
    <source>
        <strain evidence="2 3">SM1973</strain>
    </source>
</reference>
<keyword evidence="3" id="KW-1185">Reference proteome</keyword>
<name>A0A853IDQ1_9GAMM</name>
<proteinExistence type="predicted"/>
<dbReference type="SUPFAM" id="SSF48371">
    <property type="entry name" value="ARM repeat"/>
    <property type="match status" value="1"/>
</dbReference>
<dbReference type="InterPro" id="IPR000357">
    <property type="entry name" value="HEAT"/>
</dbReference>
<comment type="caution">
    <text evidence="2">The sequence shown here is derived from an EMBL/GenBank/DDBJ whole genome shotgun (WGS) entry which is preliminary data.</text>
</comment>
<dbReference type="Gene3D" id="1.25.10.10">
    <property type="entry name" value="Leucine-rich Repeat Variant"/>
    <property type="match status" value="1"/>
</dbReference>
<gene>
    <name evidence="2" type="ORF">H0A36_21915</name>
</gene>
<evidence type="ECO:0000313" key="3">
    <source>
        <dbReference type="Proteomes" id="UP000569732"/>
    </source>
</evidence>
<evidence type="ECO:0000313" key="2">
    <source>
        <dbReference type="EMBL" id="NYZ68678.1"/>
    </source>
</evidence>
<organism evidence="2 3">
    <name type="scientific">Spartinivicinus marinus</name>
    <dbReference type="NCBI Taxonomy" id="2994442"/>
    <lineage>
        <taxon>Bacteria</taxon>
        <taxon>Pseudomonadati</taxon>
        <taxon>Pseudomonadota</taxon>
        <taxon>Gammaproteobacteria</taxon>
        <taxon>Oceanospirillales</taxon>
        <taxon>Zooshikellaceae</taxon>
        <taxon>Spartinivicinus</taxon>
    </lineage>
</organism>
<keyword evidence="1" id="KW-0677">Repeat</keyword>
<protein>
    <submittedName>
        <fullName evidence="2">HEAT repeat domain-containing protein</fullName>
    </submittedName>
</protein>
<dbReference type="Pfam" id="PF02985">
    <property type="entry name" value="HEAT"/>
    <property type="match status" value="1"/>
</dbReference>
<dbReference type="Proteomes" id="UP000569732">
    <property type="component" value="Unassembled WGS sequence"/>
</dbReference>
<sequence length="109" mass="11933">MSAAENLAEYAENNTLVQASLIKALTSDDEEDVRKVALESLSQLTSDISTIACIIGLFDSDSGVRYDALEGLRWKNLELAKFFSAKLVNDEDDAVKNYAQAVLDLDISD</sequence>
<accession>A0A853IDQ1</accession>
<dbReference type="InterPro" id="IPR016024">
    <property type="entry name" value="ARM-type_fold"/>
</dbReference>